<dbReference type="CDD" id="cd00383">
    <property type="entry name" value="trans_reg_C"/>
    <property type="match status" value="1"/>
</dbReference>
<dbReference type="RefSeq" id="WP_023065277.1">
    <property type="nucleotide sequence ID" value="NZ_AUZM01000010.1"/>
</dbReference>
<dbReference type="InterPro" id="IPR036388">
    <property type="entry name" value="WH-like_DNA-bd_sf"/>
</dbReference>
<feature type="modified residue" description="4-aspartylphosphate" evidence="2">
    <location>
        <position position="568"/>
    </location>
</feature>
<dbReference type="Pfam" id="PF00072">
    <property type="entry name" value="Response_reg"/>
    <property type="match status" value="3"/>
</dbReference>
<dbReference type="SUPFAM" id="SSF47226">
    <property type="entry name" value="Histidine-containing phosphotransfer domain, HPT domain"/>
    <property type="match status" value="1"/>
</dbReference>
<comment type="caution">
    <text evidence="7">The sequence shown here is derived from an EMBL/GenBank/DDBJ whole genome shotgun (WGS) entry which is preliminary data.</text>
</comment>
<feature type="domain" description="OmpR/PhoB-type" evidence="6">
    <location>
        <begin position="124"/>
        <end position="222"/>
    </location>
</feature>
<dbReference type="InterPro" id="IPR039420">
    <property type="entry name" value="WalR-like"/>
</dbReference>
<feature type="domain" description="Response regulatory" evidence="4">
    <location>
        <begin position="2"/>
        <end position="116"/>
    </location>
</feature>
<keyword evidence="1 3" id="KW-0238">DNA-binding</keyword>
<evidence type="ECO:0000313" key="7">
    <source>
        <dbReference type="EMBL" id="ERT08453.1"/>
    </source>
</evidence>
<evidence type="ECO:0000259" key="4">
    <source>
        <dbReference type="PROSITE" id="PS50110"/>
    </source>
</evidence>
<dbReference type="OrthoDB" id="442759at2"/>
<protein>
    <submittedName>
        <fullName evidence="7">Diguanylate cyclase domain protein</fullName>
    </submittedName>
</protein>
<accession>U7QKQ9</accession>
<evidence type="ECO:0000259" key="5">
    <source>
        <dbReference type="PROSITE" id="PS50887"/>
    </source>
</evidence>
<dbReference type="SMART" id="SM00862">
    <property type="entry name" value="Trans_reg_C"/>
    <property type="match status" value="1"/>
</dbReference>
<keyword evidence="2" id="KW-0597">Phosphoprotein</keyword>
<feature type="domain" description="Response regulatory" evidence="4">
    <location>
        <begin position="394"/>
        <end position="510"/>
    </location>
</feature>
<dbReference type="EMBL" id="AUZM01000010">
    <property type="protein sequence ID" value="ERT08453.1"/>
    <property type="molecule type" value="Genomic_DNA"/>
</dbReference>
<dbReference type="PANTHER" id="PTHR48111:SF15">
    <property type="entry name" value="OMPR SUBFAMILY"/>
    <property type="match status" value="1"/>
</dbReference>
<dbReference type="InterPro" id="IPR029787">
    <property type="entry name" value="Nucleotide_cyclase"/>
</dbReference>
<dbReference type="SUPFAM" id="SSF52172">
    <property type="entry name" value="CheY-like"/>
    <property type="match status" value="3"/>
</dbReference>
<feature type="domain" description="GGDEF" evidence="5">
    <location>
        <begin position="675"/>
        <end position="809"/>
    </location>
</feature>
<feature type="domain" description="Response regulatory" evidence="4">
    <location>
        <begin position="519"/>
        <end position="635"/>
    </location>
</feature>
<dbReference type="Pfam" id="PF00990">
    <property type="entry name" value="GGDEF"/>
    <property type="match status" value="1"/>
</dbReference>
<dbReference type="InterPro" id="IPR011006">
    <property type="entry name" value="CheY-like_superfamily"/>
</dbReference>
<evidence type="ECO:0000256" key="3">
    <source>
        <dbReference type="PROSITE-ProRule" id="PRU01091"/>
    </source>
</evidence>
<dbReference type="GO" id="GO:0032993">
    <property type="term" value="C:protein-DNA complex"/>
    <property type="evidence" value="ECO:0007669"/>
    <property type="project" value="TreeGrafter"/>
</dbReference>
<dbReference type="InterPro" id="IPR043128">
    <property type="entry name" value="Rev_trsase/Diguanyl_cyclase"/>
</dbReference>
<comment type="caution">
    <text evidence="2">Lacks conserved residue(s) required for the propagation of feature annotation.</text>
</comment>
<evidence type="ECO:0000256" key="1">
    <source>
        <dbReference type="ARBA" id="ARBA00023125"/>
    </source>
</evidence>
<gene>
    <name evidence="7" type="ORF">M595_1556</name>
</gene>
<name>U7QKQ9_9CYAN</name>
<dbReference type="SUPFAM" id="SSF55073">
    <property type="entry name" value="Nucleotide cyclase"/>
    <property type="match status" value="1"/>
</dbReference>
<dbReference type="PROSITE" id="PS50110">
    <property type="entry name" value="RESPONSE_REGULATORY"/>
    <property type="match status" value="3"/>
</dbReference>
<dbReference type="PATRIC" id="fig|1348334.3.peg.1520"/>
<dbReference type="InterPro" id="IPR000160">
    <property type="entry name" value="GGDEF_dom"/>
</dbReference>
<dbReference type="SMART" id="SM00267">
    <property type="entry name" value="GGDEF"/>
    <property type="match status" value="1"/>
</dbReference>
<organism evidence="7 8">
    <name type="scientific">Lyngbya aestuarii BL J</name>
    <dbReference type="NCBI Taxonomy" id="1348334"/>
    <lineage>
        <taxon>Bacteria</taxon>
        <taxon>Bacillati</taxon>
        <taxon>Cyanobacteriota</taxon>
        <taxon>Cyanophyceae</taxon>
        <taxon>Oscillatoriophycideae</taxon>
        <taxon>Oscillatoriales</taxon>
        <taxon>Microcoleaceae</taxon>
        <taxon>Lyngbya</taxon>
    </lineage>
</organism>
<feature type="modified residue" description="4-aspartylphosphate" evidence="2">
    <location>
        <position position="443"/>
    </location>
</feature>
<dbReference type="Gene3D" id="3.30.70.270">
    <property type="match status" value="1"/>
</dbReference>
<dbReference type="CDD" id="cd00156">
    <property type="entry name" value="REC"/>
    <property type="match status" value="2"/>
</dbReference>
<dbReference type="PROSITE" id="PS51755">
    <property type="entry name" value="OMPR_PHOB"/>
    <property type="match status" value="1"/>
</dbReference>
<dbReference type="Pfam" id="PF01627">
    <property type="entry name" value="Hpt"/>
    <property type="match status" value="1"/>
</dbReference>
<evidence type="ECO:0000259" key="6">
    <source>
        <dbReference type="PROSITE" id="PS51755"/>
    </source>
</evidence>
<dbReference type="GO" id="GO:0005829">
    <property type="term" value="C:cytosol"/>
    <property type="evidence" value="ECO:0007669"/>
    <property type="project" value="TreeGrafter"/>
</dbReference>
<dbReference type="CDD" id="cd01949">
    <property type="entry name" value="GGDEF"/>
    <property type="match status" value="1"/>
</dbReference>
<dbReference type="AlphaFoldDB" id="U7QKQ9"/>
<keyword evidence="8" id="KW-1185">Reference proteome</keyword>
<dbReference type="PANTHER" id="PTHR48111">
    <property type="entry name" value="REGULATOR OF RPOS"/>
    <property type="match status" value="1"/>
</dbReference>
<dbReference type="SMART" id="SM00448">
    <property type="entry name" value="REC"/>
    <property type="match status" value="3"/>
</dbReference>
<reference evidence="7 8" key="1">
    <citation type="journal article" date="2013" name="Front. Microbiol.">
        <title>Comparative genomic analyses of the cyanobacterium, Lyngbya aestuarii BL J, a powerful hydrogen producer.</title>
        <authorList>
            <person name="Kothari A."/>
            <person name="Vaughn M."/>
            <person name="Garcia-Pichel F."/>
        </authorList>
    </citation>
    <scope>NUCLEOTIDE SEQUENCE [LARGE SCALE GENOMIC DNA]</scope>
    <source>
        <strain evidence="7 8">BL J</strain>
    </source>
</reference>
<evidence type="ECO:0000256" key="2">
    <source>
        <dbReference type="PROSITE-ProRule" id="PRU00169"/>
    </source>
</evidence>
<dbReference type="Gene3D" id="1.10.10.10">
    <property type="entry name" value="Winged helix-like DNA-binding domain superfamily/Winged helix DNA-binding domain"/>
    <property type="match status" value="1"/>
</dbReference>
<sequence>MRFLVVENDEAQARQIKKALSEQGYIVDVVIDGEQGWAYVEAFTYDLLLVNAHLTKLNGVDLCQRIREQGYSVPILLLTVQNSRIDRVACLEAGIDDHLIKPFSLRELFARIRALLRSPRKANAPLLKWNSLHLDPISREVTYQQHPLSLSPKEYSLLELFLRNPKRVLTQTAILEHLWSFETQPNEDTVRAHIKRLRRKLKTVNADQIIETVYGVGYRLKPLPQSQSQAPLPVSSSALSVHSVQHSPEAIGSNSTLNSSSAMDLAASWERFKTLIFNRIQTLEETITTDPIPNLTPELCQNAAMQAHKLAGSLGIFGFKSGYRLAQQIEQWFIEAHQDPKNKTSVDTLKTFITQLHQELQQPLNWLEEQTPQSEDKTFISKRQISTPQNTQYRVLVVDDDLELTEQLQRAAINWNIQLDVTTQLEKARLILQETPPDLVLLDLVFPDHQDGGFVLLEELQDQFSELPVLVWTVRDDMSDRAAVARLGGNAFLSKSVSCDQVLTAIKDILQSTPTASTQILAVDDDPVTLNRLLELLPSYGLDVIPLDDPRLFWETLEKTAPELLILDLEMPFFNGVELCQTVRTDRSWNALPILFLSARKEPQTIQDIYQAGADDYISKPFAEAELITRIFNRLDRIHLLRSLAETDPITGLSNRRRSTHDLNRYLHLSQRHCQPFCLALIALDCFQSINNQYGYTVGDQVIRQFSQILQHQFRDEDIVAHWGGEEFLVGLYASNRVDGQKRMIELLKSVEKTVFPIINYVEIQMTVSVGISTYPEDGTDLLSLYTASNAALYQAKASGGNCCLTTSRVSRSM</sequence>
<dbReference type="GO" id="GO:0006355">
    <property type="term" value="P:regulation of DNA-templated transcription"/>
    <property type="evidence" value="ECO:0007669"/>
    <property type="project" value="InterPro"/>
</dbReference>
<dbReference type="InterPro" id="IPR036641">
    <property type="entry name" value="HPT_dom_sf"/>
</dbReference>
<dbReference type="InterPro" id="IPR001867">
    <property type="entry name" value="OmpR/PhoB-type_DNA-bd"/>
</dbReference>
<evidence type="ECO:0000313" key="8">
    <source>
        <dbReference type="Proteomes" id="UP000017127"/>
    </source>
</evidence>
<dbReference type="Gene3D" id="1.20.120.160">
    <property type="entry name" value="HPT domain"/>
    <property type="match status" value="1"/>
</dbReference>
<dbReference type="PROSITE" id="PS50887">
    <property type="entry name" value="GGDEF"/>
    <property type="match status" value="1"/>
</dbReference>
<dbReference type="GO" id="GO:0000976">
    <property type="term" value="F:transcription cis-regulatory region binding"/>
    <property type="evidence" value="ECO:0007669"/>
    <property type="project" value="TreeGrafter"/>
</dbReference>
<dbReference type="NCBIfam" id="TIGR00254">
    <property type="entry name" value="GGDEF"/>
    <property type="match status" value="1"/>
</dbReference>
<dbReference type="Proteomes" id="UP000017127">
    <property type="component" value="Unassembled WGS sequence"/>
</dbReference>
<dbReference type="GO" id="GO:0000156">
    <property type="term" value="F:phosphorelay response regulator activity"/>
    <property type="evidence" value="ECO:0007669"/>
    <property type="project" value="TreeGrafter"/>
</dbReference>
<dbReference type="InterPro" id="IPR001789">
    <property type="entry name" value="Sig_transdc_resp-reg_receiver"/>
</dbReference>
<dbReference type="InterPro" id="IPR008207">
    <property type="entry name" value="Sig_transdc_His_kin_Hpt_dom"/>
</dbReference>
<dbReference type="Gene3D" id="3.40.50.2300">
    <property type="match status" value="3"/>
</dbReference>
<feature type="DNA-binding region" description="OmpR/PhoB-type" evidence="3">
    <location>
        <begin position="124"/>
        <end position="222"/>
    </location>
</feature>
<dbReference type="Pfam" id="PF00486">
    <property type="entry name" value="Trans_reg_C"/>
    <property type="match status" value="1"/>
</dbReference>
<proteinExistence type="predicted"/>